<feature type="signal peptide" evidence="1">
    <location>
        <begin position="1"/>
        <end position="23"/>
    </location>
</feature>
<reference evidence="3" key="1">
    <citation type="submission" date="2023-08" db="EMBL/GenBank/DDBJ databases">
        <title>Rhodospirillaceae gen. nov., a novel taxon isolated from the Yangtze River Yuezi River estuary sludge.</title>
        <authorList>
            <person name="Ruan L."/>
        </authorList>
    </citation>
    <scope>NUCLEOTIDE SEQUENCE [LARGE SCALE GENOMIC DNA]</scope>
    <source>
        <strain evidence="3">R-7</strain>
    </source>
</reference>
<proteinExistence type="predicted"/>
<feature type="chain" id="PRO_5045842554" evidence="1">
    <location>
        <begin position="24"/>
        <end position="185"/>
    </location>
</feature>
<keyword evidence="3" id="KW-1185">Reference proteome</keyword>
<evidence type="ECO:0000256" key="1">
    <source>
        <dbReference type="SAM" id="SignalP"/>
    </source>
</evidence>
<dbReference type="Proteomes" id="UP001230156">
    <property type="component" value="Unassembled WGS sequence"/>
</dbReference>
<organism evidence="2 3">
    <name type="scientific">Dongia sedimenti</name>
    <dbReference type="NCBI Taxonomy" id="3064282"/>
    <lineage>
        <taxon>Bacteria</taxon>
        <taxon>Pseudomonadati</taxon>
        <taxon>Pseudomonadota</taxon>
        <taxon>Alphaproteobacteria</taxon>
        <taxon>Rhodospirillales</taxon>
        <taxon>Dongiaceae</taxon>
        <taxon>Dongia</taxon>
    </lineage>
</organism>
<gene>
    <name evidence="2" type="ORF">Q8A70_16410</name>
</gene>
<accession>A0ABU0YNI5</accession>
<evidence type="ECO:0000313" key="2">
    <source>
        <dbReference type="EMBL" id="MDQ7249272.1"/>
    </source>
</evidence>
<evidence type="ECO:0000313" key="3">
    <source>
        <dbReference type="Proteomes" id="UP001230156"/>
    </source>
</evidence>
<protein>
    <submittedName>
        <fullName evidence="2">Uncharacterized protein</fullName>
    </submittedName>
</protein>
<keyword evidence="1" id="KW-0732">Signal</keyword>
<dbReference type="EMBL" id="JAUYVI010000005">
    <property type="protein sequence ID" value="MDQ7249272.1"/>
    <property type="molecule type" value="Genomic_DNA"/>
</dbReference>
<comment type="caution">
    <text evidence="2">The sequence shown here is derived from an EMBL/GenBank/DDBJ whole genome shotgun (WGS) entry which is preliminary data.</text>
</comment>
<name>A0ABU0YNI5_9PROT</name>
<dbReference type="RefSeq" id="WP_379957086.1">
    <property type="nucleotide sequence ID" value="NZ_JAUYVI010000005.1"/>
</dbReference>
<sequence length="185" mass="20313">MRWMQGILLPAALLLALSASAFAADDGTEIDCKKTNLTFESPGFTVKCTDYSRSSISLSELNAASQTYVLFAMSEVDITFLQAYSKRVLGGTRIYIHRRSLESELENSFSFKFADWGDEPDIGDFEVKHVTVTFESGEPSECVAFRKLGARRYEGVAGLTAGFACSANGRDHAVDALKHFAAQQE</sequence>